<dbReference type="SMART" id="SM00382">
    <property type="entry name" value="AAA"/>
    <property type="match status" value="1"/>
</dbReference>
<evidence type="ECO:0000256" key="5">
    <source>
        <dbReference type="ARBA" id="ARBA00022801"/>
    </source>
</evidence>
<dbReference type="Gene3D" id="3.40.50.300">
    <property type="entry name" value="P-loop containing nucleotide triphosphate hydrolases"/>
    <property type="match status" value="1"/>
</dbReference>
<protein>
    <submittedName>
        <fullName evidence="11">AAA family ATPase</fullName>
    </submittedName>
</protein>
<dbReference type="InterPro" id="IPR027417">
    <property type="entry name" value="P-loop_NTPase"/>
</dbReference>
<evidence type="ECO:0000256" key="4">
    <source>
        <dbReference type="ARBA" id="ARBA00022723"/>
    </source>
</evidence>
<evidence type="ECO:0000256" key="9">
    <source>
        <dbReference type="SAM" id="Phobius"/>
    </source>
</evidence>
<dbReference type="Pfam" id="PF01434">
    <property type="entry name" value="Peptidase_M41"/>
    <property type="match status" value="1"/>
</dbReference>
<dbReference type="InterPro" id="IPR003959">
    <property type="entry name" value="ATPase_AAA_core"/>
</dbReference>
<accession>A0ABY6MQI0</accession>
<evidence type="ECO:0000256" key="7">
    <source>
        <dbReference type="ARBA" id="ARBA00023049"/>
    </source>
</evidence>
<dbReference type="InterPro" id="IPR037219">
    <property type="entry name" value="Peptidase_M41-like"/>
</dbReference>
<comment type="similarity">
    <text evidence="8">Belongs to the AAA ATPase family.</text>
</comment>
<dbReference type="EMBL" id="CP110257">
    <property type="protein sequence ID" value="UZD54112.1"/>
    <property type="molecule type" value="Genomic_DNA"/>
</dbReference>
<evidence type="ECO:0000256" key="8">
    <source>
        <dbReference type="RuleBase" id="RU003651"/>
    </source>
</evidence>
<keyword evidence="4" id="KW-0479">Metal-binding</keyword>
<proteinExistence type="inferred from homology"/>
<dbReference type="Proteomes" id="UP001163266">
    <property type="component" value="Chromosome"/>
</dbReference>
<evidence type="ECO:0000256" key="6">
    <source>
        <dbReference type="ARBA" id="ARBA00022833"/>
    </source>
</evidence>
<keyword evidence="3" id="KW-0645">Protease</keyword>
<keyword evidence="9" id="KW-1133">Transmembrane helix</keyword>
<dbReference type="Pfam" id="PF00004">
    <property type="entry name" value="AAA"/>
    <property type="match status" value="1"/>
</dbReference>
<evidence type="ECO:0000313" key="12">
    <source>
        <dbReference type="Proteomes" id="UP001163266"/>
    </source>
</evidence>
<keyword evidence="12" id="KW-1185">Reference proteome</keyword>
<evidence type="ECO:0000256" key="2">
    <source>
        <dbReference type="ARBA" id="ARBA00010044"/>
    </source>
</evidence>
<keyword evidence="8" id="KW-0067">ATP-binding</keyword>
<keyword evidence="9" id="KW-0812">Transmembrane</keyword>
<evidence type="ECO:0000259" key="10">
    <source>
        <dbReference type="SMART" id="SM00382"/>
    </source>
</evidence>
<organism evidence="11 12">
    <name type="scientific">Caldimonas aquatica</name>
    <dbReference type="NCBI Taxonomy" id="376175"/>
    <lineage>
        <taxon>Bacteria</taxon>
        <taxon>Pseudomonadati</taxon>
        <taxon>Pseudomonadota</taxon>
        <taxon>Betaproteobacteria</taxon>
        <taxon>Burkholderiales</taxon>
        <taxon>Sphaerotilaceae</taxon>
        <taxon>Caldimonas</taxon>
    </lineage>
</organism>
<evidence type="ECO:0000313" key="11">
    <source>
        <dbReference type="EMBL" id="UZD54112.1"/>
    </source>
</evidence>
<evidence type="ECO:0000256" key="1">
    <source>
        <dbReference type="ARBA" id="ARBA00001947"/>
    </source>
</evidence>
<feature type="domain" description="AAA+ ATPase" evidence="10">
    <location>
        <begin position="217"/>
        <end position="357"/>
    </location>
</feature>
<comment type="similarity">
    <text evidence="2">In the C-terminal section; belongs to the peptidase M41 family.</text>
</comment>
<dbReference type="InterPro" id="IPR000642">
    <property type="entry name" value="Peptidase_M41"/>
</dbReference>
<dbReference type="SUPFAM" id="SSF140990">
    <property type="entry name" value="FtsH protease domain-like"/>
    <property type="match status" value="1"/>
</dbReference>
<keyword evidence="5" id="KW-0378">Hydrolase</keyword>
<comment type="cofactor">
    <cofactor evidence="1">
        <name>Zn(2+)</name>
        <dbReference type="ChEBI" id="CHEBI:29105"/>
    </cofactor>
</comment>
<keyword evidence="7" id="KW-0482">Metalloprotease</keyword>
<dbReference type="RefSeq" id="WP_264891681.1">
    <property type="nucleotide sequence ID" value="NZ_CP110257.1"/>
</dbReference>
<dbReference type="Gene3D" id="1.10.8.60">
    <property type="match status" value="1"/>
</dbReference>
<keyword evidence="9" id="KW-0472">Membrane</keyword>
<dbReference type="PROSITE" id="PS00674">
    <property type="entry name" value="AAA"/>
    <property type="match status" value="1"/>
</dbReference>
<keyword evidence="6" id="KW-0862">Zinc</keyword>
<keyword evidence="8" id="KW-0547">Nucleotide-binding</keyword>
<evidence type="ECO:0000256" key="3">
    <source>
        <dbReference type="ARBA" id="ARBA00022670"/>
    </source>
</evidence>
<dbReference type="Gene3D" id="1.20.58.760">
    <property type="entry name" value="Peptidase M41"/>
    <property type="match status" value="1"/>
</dbReference>
<dbReference type="PANTHER" id="PTHR23076">
    <property type="entry name" value="METALLOPROTEASE M41 FTSH"/>
    <property type="match status" value="1"/>
</dbReference>
<dbReference type="InterPro" id="IPR003593">
    <property type="entry name" value="AAA+_ATPase"/>
</dbReference>
<reference evidence="11" key="1">
    <citation type="submission" date="2022-10" db="EMBL/GenBank/DDBJ databases">
        <title>Complete genome sequence of Schlegelella aquatica LMG 23380.</title>
        <authorList>
            <person name="Musilova J."/>
            <person name="Kourilova X."/>
            <person name="Bezdicek M."/>
            <person name="Hermankova K."/>
            <person name="Obruca S."/>
            <person name="Sedlar K."/>
        </authorList>
    </citation>
    <scope>NUCLEOTIDE SEQUENCE</scope>
    <source>
        <strain evidence="11">LMG 23380</strain>
    </source>
</reference>
<name>A0ABY6MQI0_9BURK</name>
<gene>
    <name evidence="11" type="ORF">OMP39_10530</name>
</gene>
<dbReference type="PANTHER" id="PTHR23076:SF97">
    <property type="entry name" value="ATP-DEPENDENT ZINC METALLOPROTEASE YME1L1"/>
    <property type="match status" value="1"/>
</dbReference>
<sequence>MKPFASWPRWVQVVAGALAGFSVFGAAVAFDYHATSGSAGAPRTELAAQFEREAPSWLDHPRNVSDFAQAVAAGEVAAVGVDGDRLLVTTRAGDRYSTQLLSSRDGLKERLEAMSREHGFALTPVRVDERSTGEKILASAGTVLQRAMGLLTVVVMALIVVYLVRQTQGSGGKAKLAERPTTRFDDVIGSAEAKAALQQVTAFMRDPQKYLALGAKPPRGVLLEGPPGTGKTLLARALAGECGANFIAVDGSHFSSMFYGAGITKVRELFATARKHAPCIVFIDEFDGIGKRSTGAKVAGGQSEENRIINKLLVEMDGFEASENVVVIGATNHVGNVDEALRRPGRFDLVARVALPNVHERHALFALCLARVKAEPGFDLEALARSSSGLSHADITNVVNRAAVMAAEEGREEVTQEHVHRALEAHQLGGEVSSVKAMFTPEARHRIAIHESGHAVVAHVLGAGTVERVTIEPRGQALGVTFVTRENEIPLYGEHELRSRLAMMLAGREAELMVFGNTTSGASDDLKRASELAVDMVSAMGFSREFGLLSLHGVPEKLVGPHIQERALAEARTLLEEAQSACREALHRHRDALHRLTDALLQHETVSGAALRALLPVTDDSGTPALHAPALRVALQGDAQAA</sequence>
<dbReference type="InterPro" id="IPR003960">
    <property type="entry name" value="ATPase_AAA_CS"/>
</dbReference>
<feature type="transmembrane region" description="Helical" evidence="9">
    <location>
        <begin position="147"/>
        <end position="164"/>
    </location>
</feature>
<dbReference type="SUPFAM" id="SSF52540">
    <property type="entry name" value="P-loop containing nucleoside triphosphate hydrolases"/>
    <property type="match status" value="1"/>
</dbReference>
<dbReference type="InterPro" id="IPR041569">
    <property type="entry name" value="AAA_lid_3"/>
</dbReference>
<dbReference type="Pfam" id="PF17862">
    <property type="entry name" value="AAA_lid_3"/>
    <property type="match status" value="1"/>
</dbReference>